<proteinExistence type="predicted"/>
<keyword evidence="2" id="KW-0812">Transmembrane</keyword>
<dbReference type="PANTHER" id="PTHR30092:SF0">
    <property type="entry name" value="INNER MEMBRANE PROTEIN CRED"/>
    <property type="match status" value="1"/>
</dbReference>
<name>A0A420RU41_GIBIN</name>
<evidence type="ECO:0000313" key="4">
    <source>
        <dbReference type="Proteomes" id="UP000283569"/>
    </source>
</evidence>
<dbReference type="GO" id="GO:0005886">
    <property type="term" value="C:plasma membrane"/>
    <property type="evidence" value="ECO:0007669"/>
    <property type="project" value="TreeGrafter"/>
</dbReference>
<feature type="region of interest" description="Disordered" evidence="1">
    <location>
        <begin position="57"/>
        <end position="91"/>
    </location>
</feature>
<protein>
    <submittedName>
        <fullName evidence="3">Uncharacterized protein</fullName>
    </submittedName>
</protein>
<evidence type="ECO:0000256" key="1">
    <source>
        <dbReference type="SAM" id="MobiDB-lite"/>
    </source>
</evidence>
<dbReference type="Proteomes" id="UP000283569">
    <property type="component" value="Unassembled WGS sequence"/>
</dbReference>
<organism evidence="3 4">
    <name type="scientific">Gibberella intermedia</name>
    <name type="common">Bulb rot disease fungus</name>
    <name type="synonym">Fusarium proliferatum</name>
    <dbReference type="NCBI Taxonomy" id="948311"/>
    <lineage>
        <taxon>Eukaryota</taxon>
        <taxon>Fungi</taxon>
        <taxon>Dikarya</taxon>
        <taxon>Ascomycota</taxon>
        <taxon>Pezizomycotina</taxon>
        <taxon>Sordariomycetes</taxon>
        <taxon>Hypocreomycetidae</taxon>
        <taxon>Hypocreales</taxon>
        <taxon>Nectriaceae</taxon>
        <taxon>Fusarium</taxon>
        <taxon>Fusarium fujikuroi species complex</taxon>
    </lineage>
</organism>
<evidence type="ECO:0000313" key="3">
    <source>
        <dbReference type="EMBL" id="RKL20523.1"/>
    </source>
</evidence>
<feature type="transmembrane region" description="Helical" evidence="2">
    <location>
        <begin position="332"/>
        <end position="350"/>
    </location>
</feature>
<sequence length="364" mass="39420">MDGFTASPATGPTTPCLGMLLLLRPLRLPLRVPGAARPALSSEQRGLALFQPQQRGLGFQPTAKSGQRSIAADHAMAGQDDRQRIASVGRTDRAGRTGLAEVLRQLQVTPGLAERNQCQRLPHPQLERRAAWRQFKVEAAAFAVQELQQLFARFRQRIRAGQVPQVQHGIRAPRPPGLRACFGRAFAQALALRVAEHLLQHKIAGGEGIGLAESAQGDVLRGPRADAGQCHAARYEFFQRLAGTEVELATGTGSGQRTHGGGAAARQADRFQRRLSQHLGRGELAIEFRWHARQVCAIGIDQAPGEGGGRGHADLLSEHGALYGLLVSENNALLMGSLLLFVILALAMWVTRRVDWYALGAELK</sequence>
<dbReference type="AlphaFoldDB" id="A0A420RU41"/>
<feature type="compositionally biased region" description="Basic and acidic residues" evidence="1">
    <location>
        <begin position="79"/>
        <end position="91"/>
    </location>
</feature>
<keyword evidence="2" id="KW-1133">Transmembrane helix</keyword>
<evidence type="ECO:0000256" key="2">
    <source>
        <dbReference type="SAM" id="Phobius"/>
    </source>
</evidence>
<dbReference type="InterPro" id="IPR010364">
    <property type="entry name" value="Uncharacterised_IM_CreD"/>
</dbReference>
<comment type="caution">
    <text evidence="3">The sequence shown here is derived from an EMBL/GenBank/DDBJ whole genome shotgun (WGS) entry which is preliminary data.</text>
</comment>
<keyword evidence="2" id="KW-0472">Membrane</keyword>
<dbReference type="PANTHER" id="PTHR30092">
    <property type="entry name" value="INNER MEMBRANE PROTEIN CRED"/>
    <property type="match status" value="1"/>
</dbReference>
<dbReference type="EMBL" id="MRDB01000167">
    <property type="protein sequence ID" value="RKL20523.1"/>
    <property type="molecule type" value="Genomic_DNA"/>
</dbReference>
<gene>
    <name evidence="3" type="ORF">BFJ72_g15052</name>
</gene>
<reference evidence="3 4" key="1">
    <citation type="journal article" date="2018" name="Sci. Rep.">
        <title>Characterisation of pathogen-specific regions and novel effector candidates in Fusarium oxysporum f. sp. cepae.</title>
        <authorList>
            <person name="Armitage A.D."/>
            <person name="Taylor A."/>
            <person name="Sobczyk M.K."/>
            <person name="Baxter L."/>
            <person name="Greenfield B.P."/>
            <person name="Bates H.J."/>
            <person name="Wilson F."/>
            <person name="Jackson A.C."/>
            <person name="Ott S."/>
            <person name="Harrison R.J."/>
            <person name="Clarkson J.P."/>
        </authorList>
    </citation>
    <scope>NUCLEOTIDE SEQUENCE [LARGE SCALE GENOMIC DNA]</scope>
    <source>
        <strain evidence="3 4">Fp_A8</strain>
    </source>
</reference>
<dbReference type="Pfam" id="PF06123">
    <property type="entry name" value="CreD"/>
    <property type="match status" value="1"/>
</dbReference>
<accession>A0A420RU41</accession>